<dbReference type="Gene3D" id="1.10.10.10">
    <property type="entry name" value="Winged helix-like DNA-binding domain superfamily/Winged helix DNA-binding domain"/>
    <property type="match status" value="1"/>
</dbReference>
<evidence type="ECO:0000313" key="1">
    <source>
        <dbReference type="EMBL" id="RDE99545.1"/>
    </source>
</evidence>
<name>A0A369Z8F9_HAEPH</name>
<accession>A0A369Z8F9</accession>
<gene>
    <name evidence="1" type="ORF">DPV98_10745</name>
</gene>
<comment type="caution">
    <text evidence="1">The sequence shown here is derived from an EMBL/GenBank/DDBJ whole genome shotgun (WGS) entry which is preliminary data.</text>
</comment>
<dbReference type="AlphaFoldDB" id="A0A369Z8F9"/>
<organism evidence="1 2">
    <name type="scientific">Haemophilus parahaemolyticus</name>
    <dbReference type="NCBI Taxonomy" id="735"/>
    <lineage>
        <taxon>Bacteria</taxon>
        <taxon>Pseudomonadati</taxon>
        <taxon>Pseudomonadota</taxon>
        <taxon>Gammaproteobacteria</taxon>
        <taxon>Pasteurellales</taxon>
        <taxon>Pasteurellaceae</taxon>
        <taxon>Haemophilus</taxon>
    </lineage>
</organism>
<dbReference type="EMBL" id="QEQD01000018">
    <property type="protein sequence ID" value="RDE99545.1"/>
    <property type="molecule type" value="Genomic_DNA"/>
</dbReference>
<protein>
    <recommendedName>
        <fullName evidence="3">Helix-turn-helix domain-containing protein</fullName>
    </recommendedName>
</protein>
<evidence type="ECO:0000313" key="2">
    <source>
        <dbReference type="Proteomes" id="UP000253999"/>
    </source>
</evidence>
<reference evidence="1 2" key="1">
    <citation type="submission" date="2018-05" db="EMBL/GenBank/DDBJ databases">
        <title>Draft Genome Sequences for a Diverse set of 7 Haemophilus Species.</title>
        <authorList>
            <person name="Nichols M."/>
            <person name="Topaz N."/>
            <person name="Wang X."/>
            <person name="Wang X."/>
            <person name="Boxrud D."/>
        </authorList>
    </citation>
    <scope>NUCLEOTIDE SEQUENCE [LARGE SCALE GENOMIC DNA]</scope>
    <source>
        <strain evidence="1 2">C2010039593</strain>
    </source>
</reference>
<dbReference type="Proteomes" id="UP000253999">
    <property type="component" value="Unassembled WGS sequence"/>
</dbReference>
<sequence length="145" mass="16524">MSDYSKQKGRKSERKHSQLYDDMSKSKAFKWLTGAELKVLIFFISEYNGFNNGILDLSYEKANDELGLSTVTFSKALKGLIEKGFIKKSVQGGKNILNRFAVTCYPVNDCRNKDGIKMHNLPVSPVATNDWREYNKTLANKETEK</sequence>
<dbReference type="RefSeq" id="WP_111313732.1">
    <property type="nucleotide sequence ID" value="NZ_QEQD01000018.1"/>
</dbReference>
<dbReference type="InterPro" id="IPR036388">
    <property type="entry name" value="WH-like_DNA-bd_sf"/>
</dbReference>
<proteinExistence type="predicted"/>
<evidence type="ECO:0008006" key="3">
    <source>
        <dbReference type="Google" id="ProtNLM"/>
    </source>
</evidence>